<dbReference type="GO" id="GO:1990481">
    <property type="term" value="P:mRNA pseudouridine synthesis"/>
    <property type="evidence" value="ECO:0007669"/>
    <property type="project" value="TreeGrafter"/>
</dbReference>
<comment type="caution">
    <text evidence="6">The sequence shown here is derived from an EMBL/GenBank/DDBJ whole genome shotgun (WGS) entry which is preliminary data.</text>
</comment>
<evidence type="ECO:0000256" key="2">
    <source>
        <dbReference type="ARBA" id="ARBA00022694"/>
    </source>
</evidence>
<evidence type="ECO:0000256" key="3">
    <source>
        <dbReference type="ARBA" id="ARBA00023235"/>
    </source>
</evidence>
<dbReference type="HAMAP" id="MF_01080">
    <property type="entry name" value="TruB_bact"/>
    <property type="match status" value="1"/>
</dbReference>
<dbReference type="EC" id="5.4.99.25" evidence="1"/>
<evidence type="ECO:0000256" key="1">
    <source>
        <dbReference type="ARBA" id="ARBA00012787"/>
    </source>
</evidence>
<keyword evidence="3 6" id="KW-0413">Isomerase</keyword>
<organism evidence="6">
    <name type="scientific">bioreactor metagenome</name>
    <dbReference type="NCBI Taxonomy" id="1076179"/>
    <lineage>
        <taxon>unclassified sequences</taxon>
        <taxon>metagenomes</taxon>
        <taxon>ecological metagenomes</taxon>
    </lineage>
</organism>
<protein>
    <recommendedName>
        <fullName evidence="1">tRNA pseudouridine(55) synthase</fullName>
        <ecNumber evidence="1">5.4.99.25</ecNumber>
    </recommendedName>
</protein>
<dbReference type="InterPro" id="IPR002501">
    <property type="entry name" value="PsdUridine_synth_N"/>
</dbReference>
<dbReference type="GO" id="GO:0003723">
    <property type="term" value="F:RNA binding"/>
    <property type="evidence" value="ECO:0007669"/>
    <property type="project" value="InterPro"/>
</dbReference>
<dbReference type="EMBL" id="VSSQ01059260">
    <property type="protein sequence ID" value="MPN12841.1"/>
    <property type="molecule type" value="Genomic_DNA"/>
</dbReference>
<gene>
    <name evidence="6" type="primary">truB_43</name>
    <name evidence="6" type="ORF">SDC9_160161</name>
</gene>
<dbReference type="AlphaFoldDB" id="A0A645FEN3"/>
<feature type="domain" description="tRNA pseudouridylate synthase B C-terminal" evidence="5">
    <location>
        <begin position="186"/>
        <end position="226"/>
    </location>
</feature>
<dbReference type="PANTHER" id="PTHR13767">
    <property type="entry name" value="TRNA-PSEUDOURIDINE SYNTHASE"/>
    <property type="match status" value="1"/>
</dbReference>
<dbReference type="Gene3D" id="3.30.2350.10">
    <property type="entry name" value="Pseudouridine synthase"/>
    <property type="match status" value="1"/>
</dbReference>
<evidence type="ECO:0000259" key="4">
    <source>
        <dbReference type="Pfam" id="PF01509"/>
    </source>
</evidence>
<name>A0A645FEN3_9ZZZZ</name>
<dbReference type="InterPro" id="IPR020103">
    <property type="entry name" value="PsdUridine_synth_cat_dom_sf"/>
</dbReference>
<evidence type="ECO:0000259" key="5">
    <source>
        <dbReference type="Pfam" id="PF16198"/>
    </source>
</evidence>
<dbReference type="Pfam" id="PF01509">
    <property type="entry name" value="TruB_N"/>
    <property type="match status" value="1"/>
</dbReference>
<proteinExistence type="inferred from homology"/>
<sequence length="247" mass="27060">MRYNPAKHRLPPFNGYGVLLVDKPAGWTSFDVVNCLRGRFNIPKVGHCGTLDPAATGLLVMVLGKFTVLAAKFSGDDKVYEATLRLGVTTDSQDATGTVIEEKPYDHVTEEQIRAAFAAKVGKSMQLPPMVSAVKVDGKKLYELARKGIEIEREPREIEIYGLDVLKVAPPLVDFRVECSKGTYVRTLCHDIGAELGCGGTLERLVRTRCGRFELKDAITVDAIKQMEPAQLANILHEGLMKLGGFA</sequence>
<dbReference type="Pfam" id="PF16198">
    <property type="entry name" value="TruB_C_2"/>
    <property type="match status" value="1"/>
</dbReference>
<dbReference type="GO" id="GO:0160148">
    <property type="term" value="F:tRNA pseudouridine(55) synthase activity"/>
    <property type="evidence" value="ECO:0007669"/>
    <property type="project" value="UniProtKB-EC"/>
</dbReference>
<dbReference type="InterPro" id="IPR014780">
    <property type="entry name" value="tRNA_psdUridine_synth_TruB"/>
</dbReference>
<reference evidence="6" key="1">
    <citation type="submission" date="2019-08" db="EMBL/GenBank/DDBJ databases">
        <authorList>
            <person name="Kucharzyk K."/>
            <person name="Murdoch R.W."/>
            <person name="Higgins S."/>
            <person name="Loffler F."/>
        </authorList>
    </citation>
    <scope>NUCLEOTIDE SEQUENCE</scope>
</reference>
<dbReference type="CDD" id="cd02573">
    <property type="entry name" value="PseudoU_synth_EcTruB"/>
    <property type="match status" value="1"/>
</dbReference>
<dbReference type="InterPro" id="IPR032819">
    <property type="entry name" value="TruB_C"/>
</dbReference>
<dbReference type="PANTHER" id="PTHR13767:SF2">
    <property type="entry name" value="PSEUDOURIDYLATE SYNTHASE TRUB1"/>
    <property type="match status" value="1"/>
</dbReference>
<dbReference type="NCBIfam" id="TIGR00431">
    <property type="entry name" value="TruB"/>
    <property type="match status" value="1"/>
</dbReference>
<dbReference type="SUPFAM" id="SSF55120">
    <property type="entry name" value="Pseudouridine synthase"/>
    <property type="match status" value="1"/>
</dbReference>
<accession>A0A645FEN3</accession>
<keyword evidence="2" id="KW-0819">tRNA processing</keyword>
<evidence type="ECO:0000313" key="6">
    <source>
        <dbReference type="EMBL" id="MPN12841.1"/>
    </source>
</evidence>
<feature type="domain" description="Pseudouridine synthase II N-terminal" evidence="4">
    <location>
        <begin position="39"/>
        <end position="185"/>
    </location>
</feature>
<dbReference type="GO" id="GO:0006400">
    <property type="term" value="P:tRNA modification"/>
    <property type="evidence" value="ECO:0007669"/>
    <property type="project" value="TreeGrafter"/>
</dbReference>